<dbReference type="InterPro" id="IPR018060">
    <property type="entry name" value="HTH_AraC"/>
</dbReference>
<dbReference type="Pfam" id="PF12833">
    <property type="entry name" value="HTH_18"/>
    <property type="match status" value="1"/>
</dbReference>
<dbReference type="Proteomes" id="UP000216411">
    <property type="component" value="Unassembled WGS sequence"/>
</dbReference>
<proteinExistence type="predicted"/>
<dbReference type="EMBL" id="NOKA02000035">
    <property type="protein sequence ID" value="RDY30502.1"/>
    <property type="molecule type" value="Genomic_DNA"/>
</dbReference>
<evidence type="ECO:0000259" key="4">
    <source>
        <dbReference type="PROSITE" id="PS01124"/>
    </source>
</evidence>
<keyword evidence="7" id="KW-1185">Reference proteome</keyword>
<sequence length="276" mass="32813">MLSNGQHDLYAERVKREQYFNMEHSHFHPYYEIYYLYSGKRRIFVNDTLYTLGRGDILLINKNILHRTTYLSDETHERFILNFSDQSLTPLYEKYSKQFILNCFALPFLSIQLNRREYIESLFQKLIYESNYSDPFSEDLINNYLQELIIFLIRYQKTNQQSQFATSITDEIIQNTAKYIRCHYNQPVTLEMAASQANMSATYFSRKFKNVTGFGFKEYLCKIRLTEASKLLLETNQSITEVAFSCGFSDSNYFGDVFRKLKGVSPLQYRKTREII</sequence>
<dbReference type="GO" id="GO:0043565">
    <property type="term" value="F:sequence-specific DNA binding"/>
    <property type="evidence" value="ECO:0007669"/>
    <property type="project" value="InterPro"/>
</dbReference>
<dbReference type="AlphaFoldDB" id="A0A255I797"/>
<evidence type="ECO:0000313" key="7">
    <source>
        <dbReference type="Proteomes" id="UP000216411"/>
    </source>
</evidence>
<dbReference type="Gene3D" id="1.10.10.60">
    <property type="entry name" value="Homeodomain-like"/>
    <property type="match status" value="2"/>
</dbReference>
<gene>
    <name evidence="5" type="ORF">C8E03_10784</name>
    <name evidence="6" type="ORF">CG710_014280</name>
</gene>
<dbReference type="SMART" id="SM00342">
    <property type="entry name" value="HTH_ARAC"/>
    <property type="match status" value="1"/>
</dbReference>
<evidence type="ECO:0000313" key="5">
    <source>
        <dbReference type="EMBL" id="PXV89107.1"/>
    </source>
</evidence>
<evidence type="ECO:0000313" key="6">
    <source>
        <dbReference type="EMBL" id="RDY30502.1"/>
    </source>
</evidence>
<dbReference type="PROSITE" id="PS01124">
    <property type="entry name" value="HTH_ARAC_FAMILY_2"/>
    <property type="match status" value="1"/>
</dbReference>
<dbReference type="InterPro" id="IPR018062">
    <property type="entry name" value="HTH_AraC-typ_CS"/>
</dbReference>
<dbReference type="InterPro" id="IPR037923">
    <property type="entry name" value="HTH-like"/>
</dbReference>
<dbReference type="EMBL" id="QICS01000007">
    <property type="protein sequence ID" value="PXV89107.1"/>
    <property type="molecule type" value="Genomic_DNA"/>
</dbReference>
<evidence type="ECO:0000256" key="1">
    <source>
        <dbReference type="ARBA" id="ARBA00023015"/>
    </source>
</evidence>
<protein>
    <submittedName>
        <fullName evidence="6">AraC family transcriptional regulator</fullName>
    </submittedName>
    <submittedName>
        <fullName evidence="5">AraC-like DNA-binding protein</fullName>
    </submittedName>
</protein>
<reference evidence="5 8" key="2">
    <citation type="submission" date="2018-05" db="EMBL/GenBank/DDBJ databases">
        <title>Genomic Encyclopedia of Type Strains, Phase IV (KMG-IV): sequencing the most valuable type-strain genomes for metagenomic binning, comparative biology and taxonomic classification.</title>
        <authorList>
            <person name="Goeker M."/>
        </authorList>
    </citation>
    <scope>NUCLEOTIDE SEQUENCE [LARGE SCALE GENOMIC DNA]</scope>
    <source>
        <strain evidence="5 8">DSM 28816</strain>
    </source>
</reference>
<dbReference type="InterPro" id="IPR014710">
    <property type="entry name" value="RmlC-like_jellyroll"/>
</dbReference>
<dbReference type="OrthoDB" id="2112176at2"/>
<organism evidence="5 8">
    <name type="scientific">Lachnotalea glycerini</name>
    <dbReference type="NCBI Taxonomy" id="1763509"/>
    <lineage>
        <taxon>Bacteria</taxon>
        <taxon>Bacillati</taxon>
        <taxon>Bacillota</taxon>
        <taxon>Clostridia</taxon>
        <taxon>Lachnospirales</taxon>
        <taxon>Lachnospiraceae</taxon>
        <taxon>Lachnotalea</taxon>
    </lineage>
</organism>
<dbReference type="PANTHER" id="PTHR43280">
    <property type="entry name" value="ARAC-FAMILY TRANSCRIPTIONAL REGULATOR"/>
    <property type="match status" value="1"/>
</dbReference>
<evidence type="ECO:0000256" key="2">
    <source>
        <dbReference type="ARBA" id="ARBA00023125"/>
    </source>
</evidence>
<dbReference type="PRINTS" id="PR00032">
    <property type="entry name" value="HTHARAC"/>
</dbReference>
<dbReference type="InterPro" id="IPR003313">
    <property type="entry name" value="AraC-bd"/>
</dbReference>
<dbReference type="InterPro" id="IPR020449">
    <property type="entry name" value="Tscrpt_reg_AraC-type_HTH"/>
</dbReference>
<dbReference type="GO" id="GO:0003700">
    <property type="term" value="F:DNA-binding transcription factor activity"/>
    <property type="evidence" value="ECO:0007669"/>
    <property type="project" value="InterPro"/>
</dbReference>
<dbReference type="Gene3D" id="2.60.120.10">
    <property type="entry name" value="Jelly Rolls"/>
    <property type="match status" value="1"/>
</dbReference>
<comment type="caution">
    <text evidence="5">The sequence shown here is derived from an EMBL/GenBank/DDBJ whole genome shotgun (WGS) entry which is preliminary data.</text>
</comment>
<dbReference type="PANTHER" id="PTHR43280:SF28">
    <property type="entry name" value="HTH-TYPE TRANSCRIPTIONAL ACTIVATOR RHAS"/>
    <property type="match status" value="1"/>
</dbReference>
<dbReference type="SUPFAM" id="SSF51215">
    <property type="entry name" value="Regulatory protein AraC"/>
    <property type="match status" value="1"/>
</dbReference>
<dbReference type="PROSITE" id="PS00041">
    <property type="entry name" value="HTH_ARAC_FAMILY_1"/>
    <property type="match status" value="1"/>
</dbReference>
<evidence type="ECO:0000313" key="8">
    <source>
        <dbReference type="Proteomes" id="UP000247523"/>
    </source>
</evidence>
<keyword evidence="2 5" id="KW-0238">DNA-binding</keyword>
<dbReference type="RefSeq" id="WP_094379015.1">
    <property type="nucleotide sequence ID" value="NZ_NOKA02000035.1"/>
</dbReference>
<dbReference type="Pfam" id="PF02311">
    <property type="entry name" value="AraC_binding"/>
    <property type="match status" value="1"/>
</dbReference>
<evidence type="ECO:0000256" key="3">
    <source>
        <dbReference type="ARBA" id="ARBA00023163"/>
    </source>
</evidence>
<reference evidence="6" key="3">
    <citation type="submission" date="2018-07" db="EMBL/GenBank/DDBJ databases">
        <authorList>
            <person name="Quirk P.G."/>
            <person name="Krulwich T.A."/>
        </authorList>
    </citation>
    <scope>NUCLEOTIDE SEQUENCE</scope>
    <source>
        <strain evidence="6">CCRI-19302</strain>
    </source>
</reference>
<keyword evidence="3" id="KW-0804">Transcription</keyword>
<name>A0A255I797_9FIRM</name>
<feature type="domain" description="HTH araC/xylS-type" evidence="4">
    <location>
        <begin position="174"/>
        <end position="272"/>
    </location>
</feature>
<dbReference type="InterPro" id="IPR009057">
    <property type="entry name" value="Homeodomain-like_sf"/>
</dbReference>
<dbReference type="Proteomes" id="UP000247523">
    <property type="component" value="Unassembled WGS sequence"/>
</dbReference>
<keyword evidence="1" id="KW-0805">Transcription regulation</keyword>
<reference evidence="6 7" key="1">
    <citation type="journal article" date="2017" name="Genome Announc.">
        <title>Draft Genome Sequence of a Sporulating and Motile Strain of Lachnotalea glycerini Isolated from Water in Quebec City, Canada.</title>
        <authorList>
            <person name="Maheux A.F."/>
            <person name="Boudreau D.K."/>
            <person name="Berube E."/>
            <person name="Boissinot M."/>
            <person name="Raymond F."/>
            <person name="Brodeur S."/>
            <person name="Corbeil J."/>
            <person name="Isabel S."/>
            <person name="Omar R.F."/>
            <person name="Bergeron M.G."/>
        </authorList>
    </citation>
    <scope>NUCLEOTIDE SEQUENCE [LARGE SCALE GENOMIC DNA]</scope>
    <source>
        <strain evidence="6 7">CCRI-19302</strain>
    </source>
</reference>
<dbReference type="SUPFAM" id="SSF46689">
    <property type="entry name" value="Homeodomain-like"/>
    <property type="match status" value="2"/>
</dbReference>
<accession>A0A255I797</accession>